<dbReference type="OrthoDB" id="1438991at2"/>
<keyword evidence="1" id="KW-0812">Transmembrane</keyword>
<dbReference type="AlphaFoldDB" id="A0A1I3AH42"/>
<organism evidence="3 4">
    <name type="scientific">Pedobacter insulae</name>
    <dbReference type="NCBI Taxonomy" id="414048"/>
    <lineage>
        <taxon>Bacteria</taxon>
        <taxon>Pseudomonadati</taxon>
        <taxon>Bacteroidota</taxon>
        <taxon>Sphingobacteriia</taxon>
        <taxon>Sphingobacteriales</taxon>
        <taxon>Sphingobacteriaceae</taxon>
        <taxon>Pedobacter</taxon>
    </lineage>
</organism>
<sequence length="223" mass="25397">MGFKHTVKQKSKIAIFLFGVMACTILIRLLEDKSIKEMNNAFISMYNDRLIPATDLFYLAENLYAKRYLLESMIEKKSTVSRVELIKKLGVHDANINSLVAKYEKTFLTPQEKKYLEDLKTQLKANNKIEQILLNDQTINNKEDFIQQTNASFNEIAKKLTELTQLQRNVGEELIKDSNTLVSGSNLYSNIQFALAIVIGILIVAIITTSNVVKVANEKFNLN</sequence>
<dbReference type="EMBL" id="FOPP01000014">
    <property type="protein sequence ID" value="SFH48661.1"/>
    <property type="molecule type" value="Genomic_DNA"/>
</dbReference>
<dbReference type="Pfam" id="PF12729">
    <property type="entry name" value="4HB_MCP_1"/>
    <property type="match status" value="1"/>
</dbReference>
<name>A0A1I3AH42_9SPHI</name>
<reference evidence="3 4" key="1">
    <citation type="submission" date="2016-10" db="EMBL/GenBank/DDBJ databases">
        <authorList>
            <person name="de Groot N.N."/>
        </authorList>
    </citation>
    <scope>NUCLEOTIDE SEQUENCE [LARGE SCALE GENOMIC DNA]</scope>
    <source>
        <strain evidence="3 4">DSM 18684</strain>
    </source>
</reference>
<feature type="transmembrane region" description="Helical" evidence="1">
    <location>
        <begin position="12"/>
        <end position="30"/>
    </location>
</feature>
<dbReference type="PROSITE" id="PS51257">
    <property type="entry name" value="PROKAR_LIPOPROTEIN"/>
    <property type="match status" value="1"/>
</dbReference>
<evidence type="ECO:0000313" key="3">
    <source>
        <dbReference type="EMBL" id="SFH48661.1"/>
    </source>
</evidence>
<dbReference type="RefSeq" id="WP_090997934.1">
    <property type="nucleotide sequence ID" value="NZ_FOPP01000014.1"/>
</dbReference>
<evidence type="ECO:0000256" key="1">
    <source>
        <dbReference type="SAM" id="Phobius"/>
    </source>
</evidence>
<accession>A0A1I3AH42</accession>
<gene>
    <name evidence="3" type="ORF">SAMN04489864_11461</name>
</gene>
<keyword evidence="1" id="KW-1133">Transmembrane helix</keyword>
<dbReference type="Proteomes" id="UP000199666">
    <property type="component" value="Unassembled WGS sequence"/>
</dbReference>
<protein>
    <submittedName>
        <fullName evidence="3">Four helix bundle sensory module for signal transduction</fullName>
    </submittedName>
</protein>
<keyword evidence="1" id="KW-0472">Membrane</keyword>
<proteinExistence type="predicted"/>
<dbReference type="InterPro" id="IPR024478">
    <property type="entry name" value="HlyB_4HB_MCP"/>
</dbReference>
<evidence type="ECO:0000313" key="4">
    <source>
        <dbReference type="Proteomes" id="UP000199666"/>
    </source>
</evidence>
<feature type="transmembrane region" description="Helical" evidence="1">
    <location>
        <begin position="193"/>
        <end position="213"/>
    </location>
</feature>
<feature type="domain" description="Chemotaxis methyl-accepting receptor HlyB-like 4HB MCP" evidence="2">
    <location>
        <begin position="10"/>
        <end position="181"/>
    </location>
</feature>
<keyword evidence="4" id="KW-1185">Reference proteome</keyword>
<dbReference type="STRING" id="414048.SAMN04489864_11461"/>
<evidence type="ECO:0000259" key="2">
    <source>
        <dbReference type="Pfam" id="PF12729"/>
    </source>
</evidence>